<evidence type="ECO:0000313" key="2">
    <source>
        <dbReference type="EMBL" id="CAD9275447.1"/>
    </source>
</evidence>
<dbReference type="InterPro" id="IPR001214">
    <property type="entry name" value="SET_dom"/>
</dbReference>
<dbReference type="GO" id="GO:0016279">
    <property type="term" value="F:protein-lysine N-methyltransferase activity"/>
    <property type="evidence" value="ECO:0007669"/>
    <property type="project" value="TreeGrafter"/>
</dbReference>
<dbReference type="PANTHER" id="PTHR13271">
    <property type="entry name" value="UNCHARACTERIZED PUTATIVE METHYLTRANSFERASE"/>
    <property type="match status" value="1"/>
</dbReference>
<organism evidence="2">
    <name type="scientific">Grammatophora oceanica</name>
    <dbReference type="NCBI Taxonomy" id="210454"/>
    <lineage>
        <taxon>Eukaryota</taxon>
        <taxon>Sar</taxon>
        <taxon>Stramenopiles</taxon>
        <taxon>Ochrophyta</taxon>
        <taxon>Bacillariophyta</taxon>
        <taxon>Fragilariophyceae</taxon>
        <taxon>Fragilariophycidae</taxon>
        <taxon>Rhabdonematales</taxon>
        <taxon>Grammatophoraceae</taxon>
        <taxon>Grammatophora</taxon>
    </lineage>
</organism>
<sequence length="354" mass="39122">MVAFFECALALFSVRSQARASIRLHSTTVSASGVPAMDVTIVEKLKYDDLLQWMRKQGSTVNDKIYIDDSERGGGYGAFVDEAIAEGEILFEVPRTVCVTLDNVKKDTDCGRAFEEVMEKAGPGGNTVVMAGYLAKEYLKYLAGDESGLFGPYLDTLPWERGVNAQEHVLFWSNRDVEENLKGSFCYPESMGLRSEVKLATKVLDNIVGPSIREARGEAKSGFQLPWEKNEQNGPVEGLSGAVTGAFVSILTRGFEDGVDGAEKLVPLLDMLQHADEPNVSHNMRKADGVVEVKARRDIAVGEELLNQYRAENDDAMPYHRFFSRFGFVPDIMEPVGHLLADESSIFYPKAEEV</sequence>
<dbReference type="Gene3D" id="3.90.1410.10">
    <property type="entry name" value="set domain protein methyltransferase, domain 1"/>
    <property type="match status" value="1"/>
</dbReference>
<dbReference type="InterPro" id="IPR046341">
    <property type="entry name" value="SET_dom_sf"/>
</dbReference>
<dbReference type="EMBL" id="HBGK01008386">
    <property type="protein sequence ID" value="CAD9275447.1"/>
    <property type="molecule type" value="Transcribed_RNA"/>
</dbReference>
<feature type="domain" description="SET" evidence="1">
    <location>
        <begin position="63"/>
        <end position="310"/>
    </location>
</feature>
<protein>
    <recommendedName>
        <fullName evidence="1">SET domain-containing protein</fullName>
    </recommendedName>
</protein>
<accession>A0A7S1Y3W3</accession>
<name>A0A7S1Y3W3_9STRA</name>
<dbReference type="PROSITE" id="PS50280">
    <property type="entry name" value="SET"/>
    <property type="match status" value="1"/>
</dbReference>
<evidence type="ECO:0000259" key="1">
    <source>
        <dbReference type="PROSITE" id="PS50280"/>
    </source>
</evidence>
<proteinExistence type="predicted"/>
<dbReference type="AlphaFoldDB" id="A0A7S1Y3W3"/>
<dbReference type="Pfam" id="PF00856">
    <property type="entry name" value="SET"/>
    <property type="match status" value="1"/>
</dbReference>
<dbReference type="InterPro" id="IPR050600">
    <property type="entry name" value="SETD3_SETD6_MTase"/>
</dbReference>
<dbReference type="CDD" id="cd10527">
    <property type="entry name" value="SET_LSMT"/>
    <property type="match status" value="1"/>
</dbReference>
<dbReference type="SUPFAM" id="SSF82199">
    <property type="entry name" value="SET domain"/>
    <property type="match status" value="1"/>
</dbReference>
<reference evidence="2" key="1">
    <citation type="submission" date="2021-01" db="EMBL/GenBank/DDBJ databases">
        <authorList>
            <person name="Corre E."/>
            <person name="Pelletier E."/>
            <person name="Niang G."/>
            <person name="Scheremetjew M."/>
            <person name="Finn R."/>
            <person name="Kale V."/>
            <person name="Holt S."/>
            <person name="Cochrane G."/>
            <person name="Meng A."/>
            <person name="Brown T."/>
            <person name="Cohen L."/>
        </authorList>
    </citation>
    <scope>NUCLEOTIDE SEQUENCE</scope>
    <source>
        <strain evidence="2">CCMP 410</strain>
    </source>
</reference>
<gene>
    <name evidence="2" type="ORF">GOCE00092_LOCUS4355</name>
</gene>